<dbReference type="InterPro" id="IPR026595">
    <property type="entry name" value="CHP04279"/>
</dbReference>
<feature type="compositionally biased region" description="Basic and acidic residues" evidence="1">
    <location>
        <begin position="192"/>
        <end position="202"/>
    </location>
</feature>
<feature type="compositionally biased region" description="Basic and acidic residues" evidence="1">
    <location>
        <begin position="247"/>
        <end position="292"/>
    </location>
</feature>
<accession>A0A0E3H8T7</accession>
<dbReference type="Proteomes" id="UP000066529">
    <property type="component" value="Chromosome"/>
</dbReference>
<evidence type="ECO:0008006" key="5">
    <source>
        <dbReference type="Google" id="ProtNLM"/>
    </source>
</evidence>
<dbReference type="STRING" id="523844.MSTHT_1166"/>
<dbReference type="KEGG" id="mthr:MSTHT_1166"/>
<sequence>MKKKTERYNKSYGRKWKSVLVILILVFSIISVPAAGEEDNTGNGTSIGLSPERIITENDSSDSSENTGMSLTNETEEIGDTDSKKNAEPGQESTVESGNGSEEEENKIETLEPGIEANSDTQNNDAIIPESPENEPEPQEETNNSSGDQENTDKGQEPDIGLNNKTGNGENEAGNPESNTETGKGTQYGQSKYDDQEPKIVEENNTENQKTRKENSDSQTGQNNSAKTQETGKKASDPETEQNNDAKTQETGRTKETGKESSDLQTEQHDNTENRKNTTHKPVPDTEVEKGIENPPGEEVNPEQKQEAGNNIASSEDGEANVKLKEKVENGTDNKKSDLGRTDPDVRVYNRAESPKVAGIEERPETRVCNCTKTPESKKLKPEIKIIQCNWTGNLENKGVKPEIKVCYLANNTGNITGDEIVIPEIEQKGSSWNNLKFILPYRYSFRSFYTVNESVKISYQGSETLSHEKVNIYLVKAYDPGFPEKTILNGTDGNEDSLEEILSNNTEFYVQIPAVLNGNGDLPPLTLGPLSAGSYQVLITLAGNETDKPDKEEEILLANYFDVLEYRMEAKVPYTIEEGENLEVNLNLRNAPARTGYTYWAVLVRADTFETNENIPARAAVLARPVVNGVDIIRSLETGLTGNESGAGKDKIRNEIQNLIGKESGTISIGEEDQSTLSLTGIDLPPGDYILFAGAHEKGRGLAGLVQKELRISSRDSPGASLSSLSGTYLGNISSLKSQHSPFMGLSSVFGIPDTFISEEIKPHIQTKAIAHVIRNPPKIPSFLLGFTGTLLIGLAVLRKRK</sequence>
<dbReference type="HOGENOM" id="CLU_350432_0_0_2"/>
<proteinExistence type="predicted"/>
<dbReference type="AlphaFoldDB" id="A0A0E3H8T7"/>
<name>A0A0E3H8T7_METTT</name>
<evidence type="ECO:0000313" key="4">
    <source>
        <dbReference type="Proteomes" id="UP000066529"/>
    </source>
</evidence>
<organism evidence="3 4">
    <name type="scientific">Methanosarcina thermophila (strain ATCC 43570 / DSM 1825 / OCM 12 / VKM B-1830 / TM-1)</name>
    <dbReference type="NCBI Taxonomy" id="523844"/>
    <lineage>
        <taxon>Archaea</taxon>
        <taxon>Methanobacteriati</taxon>
        <taxon>Methanobacteriota</taxon>
        <taxon>Stenosarchaea group</taxon>
        <taxon>Methanomicrobia</taxon>
        <taxon>Methanosarcinales</taxon>
        <taxon>Methanosarcinaceae</taxon>
        <taxon>Methanosarcina</taxon>
    </lineage>
</organism>
<dbReference type="RefSeq" id="WP_048167024.1">
    <property type="nucleotide sequence ID" value="NZ_CP009501.1"/>
</dbReference>
<keyword evidence="2" id="KW-0812">Transmembrane</keyword>
<keyword evidence="2" id="KW-1133">Transmembrane helix</keyword>
<dbReference type="NCBIfam" id="TIGR04279">
    <property type="entry name" value="TIGR04279 domain"/>
    <property type="match status" value="1"/>
</dbReference>
<keyword evidence="2" id="KW-0472">Membrane</keyword>
<feature type="region of interest" description="Disordered" evidence="1">
    <location>
        <begin position="35"/>
        <end position="347"/>
    </location>
</feature>
<evidence type="ECO:0000256" key="2">
    <source>
        <dbReference type="SAM" id="Phobius"/>
    </source>
</evidence>
<feature type="compositionally biased region" description="Polar residues" evidence="1">
    <location>
        <begin position="217"/>
        <end position="229"/>
    </location>
</feature>
<feature type="compositionally biased region" description="Polar residues" evidence="1">
    <location>
        <begin position="57"/>
        <end position="73"/>
    </location>
</feature>
<dbReference type="PATRIC" id="fig|523844.20.peg.1478"/>
<dbReference type="OrthoDB" id="137295at2157"/>
<dbReference type="GeneID" id="24848097"/>
<gene>
    <name evidence="3" type="ORF">MSTHT_1166</name>
</gene>
<reference evidence="3 4" key="1">
    <citation type="submission" date="2014-07" db="EMBL/GenBank/DDBJ databases">
        <title>Methanogenic archaea and the global carbon cycle.</title>
        <authorList>
            <person name="Henriksen J.R."/>
            <person name="Luke J."/>
            <person name="Reinhart S."/>
            <person name="Benedict M.N."/>
            <person name="Youngblut N.D."/>
            <person name="Metcalf M.E."/>
            <person name="Whitaker R.J."/>
            <person name="Metcalf W.W."/>
        </authorList>
    </citation>
    <scope>NUCLEOTIDE SEQUENCE [LARGE SCALE GENOMIC DNA]</scope>
    <source>
        <strain evidence="4">ATCC 43570 / DSM 1825 / OCM 12 / VKM B-1830 / TM-1</strain>
    </source>
</reference>
<feature type="transmembrane region" description="Helical" evidence="2">
    <location>
        <begin position="781"/>
        <end position="799"/>
    </location>
</feature>
<protein>
    <recommendedName>
        <fullName evidence="5">TIGR04279 domain-containing protein</fullName>
    </recommendedName>
</protein>
<feature type="compositionally biased region" description="Polar residues" evidence="1">
    <location>
        <begin position="176"/>
        <end position="190"/>
    </location>
</feature>
<evidence type="ECO:0000313" key="3">
    <source>
        <dbReference type="EMBL" id="AKB12924.1"/>
    </source>
</evidence>
<evidence type="ECO:0000256" key="1">
    <source>
        <dbReference type="SAM" id="MobiDB-lite"/>
    </source>
</evidence>
<feature type="compositionally biased region" description="Basic and acidic residues" evidence="1">
    <location>
        <begin position="320"/>
        <end position="347"/>
    </location>
</feature>
<dbReference type="EMBL" id="CP009501">
    <property type="protein sequence ID" value="AKB12924.1"/>
    <property type="molecule type" value="Genomic_DNA"/>
</dbReference>